<comment type="caution">
    <text evidence="2">The sequence shown here is derived from an EMBL/GenBank/DDBJ whole genome shotgun (WGS) entry which is preliminary data.</text>
</comment>
<dbReference type="InterPro" id="IPR008928">
    <property type="entry name" value="6-hairpin_glycosidase_sf"/>
</dbReference>
<reference evidence="2 3" key="1">
    <citation type="submission" date="2018-05" db="EMBL/GenBank/DDBJ databases">
        <title>Micromonospora from Atacama Desert.</title>
        <authorList>
            <person name="Carro L."/>
            <person name="Goodfellow M."/>
            <person name="Klenk H.-P."/>
        </authorList>
    </citation>
    <scope>NUCLEOTIDE SEQUENCE [LARGE SCALE GENOMIC DNA]</scope>
    <source>
        <strain evidence="2 3">LB39</strain>
    </source>
</reference>
<dbReference type="Pfam" id="PF03632">
    <property type="entry name" value="Glyco_hydro_65m"/>
    <property type="match status" value="1"/>
</dbReference>
<dbReference type="InterPro" id="IPR005195">
    <property type="entry name" value="Glyco_hydro_65_M"/>
</dbReference>
<accession>A0A3N9W422</accession>
<dbReference type="Gene3D" id="1.50.10.10">
    <property type="match status" value="1"/>
</dbReference>
<proteinExistence type="predicted"/>
<protein>
    <recommendedName>
        <fullName evidence="1">Glycoside hydrolase family 65 central catalytic domain-containing protein</fullName>
    </recommendedName>
</protein>
<name>A0A3N9W422_9ACTN</name>
<dbReference type="SUPFAM" id="SSF48208">
    <property type="entry name" value="Six-hairpin glycosidases"/>
    <property type="match status" value="1"/>
</dbReference>
<sequence length="123" mass="13721">MDHEITAAGRLRRRSRRPRGLARTTVVTVLRAGQQLHVVIYLGYGWSATARRRRSPIRPRAAADTLRRRRSALGLARRRARTLGLSGAAFPWRTIRGEECSAYWPAGAAALHLNAVVARTVDL</sequence>
<keyword evidence="3" id="KW-1185">Reference proteome</keyword>
<dbReference type="Proteomes" id="UP000282312">
    <property type="component" value="Unassembled WGS sequence"/>
</dbReference>
<dbReference type="EMBL" id="QGSZ01000363">
    <property type="protein sequence ID" value="RQW95329.1"/>
    <property type="molecule type" value="Genomic_DNA"/>
</dbReference>
<evidence type="ECO:0000313" key="3">
    <source>
        <dbReference type="Proteomes" id="UP000282312"/>
    </source>
</evidence>
<dbReference type="GO" id="GO:0005975">
    <property type="term" value="P:carbohydrate metabolic process"/>
    <property type="evidence" value="ECO:0007669"/>
    <property type="project" value="InterPro"/>
</dbReference>
<dbReference type="AlphaFoldDB" id="A0A3N9W422"/>
<feature type="domain" description="Glycoside hydrolase family 65 central catalytic" evidence="1">
    <location>
        <begin position="58"/>
        <end position="119"/>
    </location>
</feature>
<evidence type="ECO:0000259" key="1">
    <source>
        <dbReference type="Pfam" id="PF03632"/>
    </source>
</evidence>
<dbReference type="RefSeq" id="WP_124778002.1">
    <property type="nucleotide sequence ID" value="NZ_QGSZ01000363.1"/>
</dbReference>
<gene>
    <name evidence="2" type="ORF">DLJ59_33020</name>
</gene>
<dbReference type="InterPro" id="IPR012341">
    <property type="entry name" value="6hp_glycosidase-like_sf"/>
</dbReference>
<evidence type="ECO:0000313" key="2">
    <source>
        <dbReference type="EMBL" id="RQW95329.1"/>
    </source>
</evidence>
<dbReference type="GO" id="GO:0003824">
    <property type="term" value="F:catalytic activity"/>
    <property type="evidence" value="ECO:0007669"/>
    <property type="project" value="InterPro"/>
</dbReference>
<organism evidence="2 3">
    <name type="scientific">Micromonospora inaquosa</name>
    <dbReference type="NCBI Taxonomy" id="2203716"/>
    <lineage>
        <taxon>Bacteria</taxon>
        <taxon>Bacillati</taxon>
        <taxon>Actinomycetota</taxon>
        <taxon>Actinomycetes</taxon>
        <taxon>Micromonosporales</taxon>
        <taxon>Micromonosporaceae</taxon>
        <taxon>Micromonospora</taxon>
    </lineage>
</organism>